<accession>V5BX39</accession>
<dbReference type="OrthoDB" id="197839at2759"/>
<gene>
    <name evidence="5" type="ORF">TCDM_02108</name>
</gene>
<evidence type="ECO:0000256" key="1">
    <source>
        <dbReference type="ARBA" id="ARBA00023054"/>
    </source>
</evidence>
<feature type="region of interest" description="Disordered" evidence="3">
    <location>
        <begin position="130"/>
        <end position="187"/>
    </location>
</feature>
<feature type="domain" description="Trichohyalin-plectin-homology" evidence="4">
    <location>
        <begin position="3"/>
        <end position="131"/>
    </location>
</feature>
<dbReference type="Proteomes" id="UP000017861">
    <property type="component" value="Unassembled WGS sequence"/>
</dbReference>
<sequence length="187" mass="22516">MKQGRKDQVEEIRQLKEKKLQEEKNYIAYLNEQEELAKAKEEERRRKEVEAFQRHQAAQMDLIEERKTVAEKEAAERRKERIAVDAVVARAQEKDFLDALERREKQRQLQAEQDEFYRLRAEVKEAERRRALQRRRPSTPITLSKAVGRKRTRSWHVRGKPSKPEFLRNRAGKLRRSKPSGRNWRLC</sequence>
<feature type="compositionally biased region" description="Basic residues" evidence="3">
    <location>
        <begin position="170"/>
        <end position="179"/>
    </location>
</feature>
<dbReference type="VEuPathDB" id="TriTrypDB:TCDM_02108"/>
<reference evidence="5 6" key="1">
    <citation type="journal article" date="2014" name="Genome Announc.">
        <title>Trypanosoma cruzi Clone Dm28c Draft Genome Sequence.</title>
        <authorList>
            <person name="Grisard E.C."/>
            <person name="Teixeira S.M."/>
            <person name="de Almeida L.G."/>
            <person name="Stoco P.H."/>
            <person name="Gerber A.L."/>
            <person name="Talavera-Lopez C."/>
            <person name="Lima O.C."/>
            <person name="Andersson B."/>
            <person name="de Vasconcelos A.T."/>
        </authorList>
    </citation>
    <scope>NUCLEOTIDE SEQUENCE [LARGE SCALE GENOMIC DNA]</scope>
    <source>
        <strain evidence="5 6">Dm28c</strain>
    </source>
</reference>
<name>V5BX39_TRYCR</name>
<dbReference type="AlphaFoldDB" id="V5BX39"/>
<feature type="coiled-coil region" evidence="2">
    <location>
        <begin position="5"/>
        <end position="129"/>
    </location>
</feature>
<comment type="caution">
    <text evidence="5">The sequence shown here is derived from an EMBL/GenBank/DDBJ whole genome shotgun (WGS) entry which is preliminary data.</text>
</comment>
<feature type="compositionally biased region" description="Basic residues" evidence="3">
    <location>
        <begin position="147"/>
        <end position="161"/>
    </location>
</feature>
<organism evidence="5 6">
    <name type="scientific">Trypanosoma cruzi Dm28c</name>
    <dbReference type="NCBI Taxonomy" id="1416333"/>
    <lineage>
        <taxon>Eukaryota</taxon>
        <taxon>Discoba</taxon>
        <taxon>Euglenozoa</taxon>
        <taxon>Kinetoplastea</taxon>
        <taxon>Metakinetoplastina</taxon>
        <taxon>Trypanosomatida</taxon>
        <taxon>Trypanosomatidae</taxon>
        <taxon>Trypanosoma</taxon>
        <taxon>Schizotrypanum</taxon>
    </lineage>
</organism>
<proteinExistence type="predicted"/>
<evidence type="ECO:0000313" key="6">
    <source>
        <dbReference type="Proteomes" id="UP000017861"/>
    </source>
</evidence>
<dbReference type="Pfam" id="PF13868">
    <property type="entry name" value="TPH"/>
    <property type="match status" value="1"/>
</dbReference>
<dbReference type="EMBL" id="AYLP01000014">
    <property type="protein sequence ID" value="ESS69088.1"/>
    <property type="molecule type" value="Genomic_DNA"/>
</dbReference>
<evidence type="ECO:0000256" key="2">
    <source>
        <dbReference type="SAM" id="Coils"/>
    </source>
</evidence>
<keyword evidence="1 2" id="KW-0175">Coiled coil</keyword>
<evidence type="ECO:0000313" key="5">
    <source>
        <dbReference type="EMBL" id="ESS69088.1"/>
    </source>
</evidence>
<evidence type="ECO:0000256" key="3">
    <source>
        <dbReference type="SAM" id="MobiDB-lite"/>
    </source>
</evidence>
<evidence type="ECO:0000259" key="4">
    <source>
        <dbReference type="Pfam" id="PF13868"/>
    </source>
</evidence>
<protein>
    <recommendedName>
        <fullName evidence="4">Trichohyalin-plectin-homology domain-containing protein</fullName>
    </recommendedName>
</protein>
<dbReference type="InterPro" id="IPR043597">
    <property type="entry name" value="TPH_dom"/>
</dbReference>